<organism evidence="2 3">
    <name type="scientific">Thraustotheca clavata</name>
    <dbReference type="NCBI Taxonomy" id="74557"/>
    <lineage>
        <taxon>Eukaryota</taxon>
        <taxon>Sar</taxon>
        <taxon>Stramenopiles</taxon>
        <taxon>Oomycota</taxon>
        <taxon>Saprolegniomycetes</taxon>
        <taxon>Saprolegniales</taxon>
        <taxon>Achlyaceae</taxon>
        <taxon>Thraustotheca</taxon>
    </lineage>
</organism>
<keyword evidence="3" id="KW-1185">Reference proteome</keyword>
<name>A0A1W0A0B6_9STRA</name>
<gene>
    <name evidence="2" type="ORF">THRCLA_03977</name>
</gene>
<feature type="region of interest" description="Disordered" evidence="1">
    <location>
        <begin position="438"/>
        <end position="462"/>
    </location>
</feature>
<sequence>MDQRYRNVNHFAEPVAKKPKLPDRDIVSSLLSLRRPTQELLPSIANLKQRLINPPTMYEPPPVPLRVQLEHNQKHFFLQPWSNTGQVPVPTASDLKALQSDPRVRQAIERLKEHQRNHQSDITLLPQETRAFIQSIVGAEKTPQAKQDDDFEYASSTSGTSSSRGQSNTSSVDDENSTVGSKRRRPEETQRINRRAVRKWTGENNIPLEAPLKTSFATSWAQRKHNFELVQLKRDIERCRKEYLSYLRGRLGRCISNNVARQLQPQEDVLTRRIEIRVASMAYLFQSRVQYPCGVGAFAANHTMHHNAFDSSIKNVVSLFRSCANCIRVDHGTIEQCQPVGDNMIAFNTVFWITITDVAALSAMLNPSLRDTFPNFQARGQFRVKAVLTCTYQTFDVTNIDIDIDIMDALQSYKAPEARDDVLEPSMQQLPFVIRQPHSLPLNPSRQSQDKLGKSAAKPQLRPMPPIVMMPFQCFHN</sequence>
<reference evidence="2 3" key="1">
    <citation type="journal article" date="2014" name="Genome Biol. Evol.">
        <title>The secreted proteins of Achlya hypogyna and Thraustotheca clavata identify the ancestral oomycete secretome and reveal gene acquisitions by horizontal gene transfer.</title>
        <authorList>
            <person name="Misner I."/>
            <person name="Blouin N."/>
            <person name="Leonard G."/>
            <person name="Richards T.A."/>
            <person name="Lane C.E."/>
        </authorList>
    </citation>
    <scope>NUCLEOTIDE SEQUENCE [LARGE SCALE GENOMIC DNA]</scope>
    <source>
        <strain evidence="2 3">ATCC 34112</strain>
    </source>
</reference>
<feature type="region of interest" description="Disordered" evidence="1">
    <location>
        <begin position="140"/>
        <end position="198"/>
    </location>
</feature>
<comment type="caution">
    <text evidence="2">The sequence shown here is derived from an EMBL/GenBank/DDBJ whole genome shotgun (WGS) entry which is preliminary data.</text>
</comment>
<proteinExistence type="predicted"/>
<dbReference type="OrthoDB" id="77040at2759"/>
<evidence type="ECO:0000313" key="3">
    <source>
        <dbReference type="Proteomes" id="UP000243217"/>
    </source>
</evidence>
<dbReference type="Proteomes" id="UP000243217">
    <property type="component" value="Unassembled WGS sequence"/>
</dbReference>
<evidence type="ECO:0000256" key="1">
    <source>
        <dbReference type="SAM" id="MobiDB-lite"/>
    </source>
</evidence>
<evidence type="ECO:0000313" key="2">
    <source>
        <dbReference type="EMBL" id="OQS03708.1"/>
    </source>
</evidence>
<accession>A0A1W0A0B6</accession>
<dbReference type="AlphaFoldDB" id="A0A1W0A0B6"/>
<protein>
    <submittedName>
        <fullName evidence="2">Uncharacterized protein</fullName>
    </submittedName>
</protein>
<feature type="compositionally biased region" description="Low complexity" evidence="1">
    <location>
        <begin position="155"/>
        <end position="171"/>
    </location>
</feature>
<dbReference type="EMBL" id="JNBS01000795">
    <property type="protein sequence ID" value="OQS03708.1"/>
    <property type="molecule type" value="Genomic_DNA"/>
</dbReference>